<dbReference type="Pfam" id="PF08240">
    <property type="entry name" value="ADH_N"/>
    <property type="match status" value="1"/>
</dbReference>
<gene>
    <name evidence="3" type="ORF">GCM10011399_22140</name>
</gene>
<dbReference type="SMART" id="SM00829">
    <property type="entry name" value="PKS_ER"/>
    <property type="match status" value="1"/>
</dbReference>
<feature type="domain" description="Enoyl reductase (ER)" evidence="2">
    <location>
        <begin position="27"/>
        <end position="433"/>
    </location>
</feature>
<dbReference type="Gene3D" id="3.90.180.10">
    <property type="entry name" value="Medium-chain alcohol dehydrogenases, catalytic domain"/>
    <property type="match status" value="1"/>
</dbReference>
<evidence type="ECO:0000313" key="4">
    <source>
        <dbReference type="Proteomes" id="UP000598775"/>
    </source>
</evidence>
<dbReference type="InterPro" id="IPR047122">
    <property type="entry name" value="Trans-enoyl_RdTase-like"/>
</dbReference>
<evidence type="ECO:0000313" key="3">
    <source>
        <dbReference type="EMBL" id="GGF28550.1"/>
    </source>
</evidence>
<sequence length="435" mass="44622">MNSAVNPSRSKTTPTPAPSNSALLLDARYADLVVRAAPYTAPGAHEIVIRNRAIAVNPLDEIKQSTGDLMYRWLPYPAVLGEDVAGEVVEVGSAVTRFQPGDRAIGYAVGMEKGRNHQAEGAFQLFTVVQGNLASPIPDAMSFEDAVVLPLAVSTAASALFGRDQLGLRHPTTPAGAGAQGDSTAPNGAGAHGDSSAQGDSRQSADSGTLGDARQPADSGALAGSRTETVVVWGGSTSVGSNAIQLARAAGYAVISTASPRNHDYVLGLGAARVFDYGSPTVVKDIIEAIAGAPVAGVFAVGTGSAEPAVAIAAATGAKRVSLATPSVSLARLPRRAGPSLELMRVGLGMLASNVALQARSRSRGIKANYVWGSTLMNDEVGPMLWRDFLPAALADGRFVAAPRPQVVGSGLEHVQAALDLLRQGVSARKLVVLL</sequence>
<dbReference type="InterPro" id="IPR020843">
    <property type="entry name" value="ER"/>
</dbReference>
<keyword evidence="4" id="KW-1185">Reference proteome</keyword>
<proteinExistence type="predicted"/>
<organism evidence="3 4">
    <name type="scientific">Subtercola lobariae</name>
    <dbReference type="NCBI Taxonomy" id="1588641"/>
    <lineage>
        <taxon>Bacteria</taxon>
        <taxon>Bacillati</taxon>
        <taxon>Actinomycetota</taxon>
        <taxon>Actinomycetes</taxon>
        <taxon>Micrococcales</taxon>
        <taxon>Microbacteriaceae</taxon>
        <taxon>Subtercola</taxon>
    </lineage>
</organism>
<dbReference type="InterPro" id="IPR036291">
    <property type="entry name" value="NAD(P)-bd_dom_sf"/>
</dbReference>
<dbReference type="InterPro" id="IPR011032">
    <property type="entry name" value="GroES-like_sf"/>
</dbReference>
<dbReference type="SUPFAM" id="SSF51735">
    <property type="entry name" value="NAD(P)-binding Rossmann-fold domains"/>
    <property type="match status" value="1"/>
</dbReference>
<dbReference type="InterPro" id="IPR013154">
    <property type="entry name" value="ADH-like_N"/>
</dbReference>
<dbReference type="PANTHER" id="PTHR45348">
    <property type="entry name" value="HYPOTHETICAL OXIDOREDUCTASE (EUROFUNG)"/>
    <property type="match status" value="1"/>
</dbReference>
<feature type="region of interest" description="Disordered" evidence="1">
    <location>
        <begin position="168"/>
        <end position="222"/>
    </location>
</feature>
<dbReference type="Gene3D" id="3.40.50.720">
    <property type="entry name" value="NAD(P)-binding Rossmann-like Domain"/>
    <property type="match status" value="1"/>
</dbReference>
<feature type="region of interest" description="Disordered" evidence="1">
    <location>
        <begin position="1"/>
        <end position="20"/>
    </location>
</feature>
<protein>
    <recommendedName>
        <fullName evidence="2">Enoyl reductase (ER) domain-containing protein</fullName>
    </recommendedName>
</protein>
<evidence type="ECO:0000259" key="2">
    <source>
        <dbReference type="SMART" id="SM00829"/>
    </source>
</evidence>
<name>A0A917BAR1_9MICO</name>
<dbReference type="Proteomes" id="UP000598775">
    <property type="component" value="Unassembled WGS sequence"/>
</dbReference>
<dbReference type="PANTHER" id="PTHR45348:SF2">
    <property type="entry name" value="ZINC-TYPE ALCOHOL DEHYDROGENASE-LIKE PROTEIN C2E1P3.01"/>
    <property type="match status" value="1"/>
</dbReference>
<dbReference type="CDD" id="cd08249">
    <property type="entry name" value="enoyl_reductase_like"/>
    <property type="match status" value="1"/>
</dbReference>
<dbReference type="AlphaFoldDB" id="A0A917BAR1"/>
<evidence type="ECO:0000256" key="1">
    <source>
        <dbReference type="SAM" id="MobiDB-lite"/>
    </source>
</evidence>
<comment type="caution">
    <text evidence="3">The sequence shown here is derived from an EMBL/GenBank/DDBJ whole genome shotgun (WGS) entry which is preliminary data.</text>
</comment>
<accession>A0A917BAR1</accession>
<reference evidence="3 4" key="1">
    <citation type="journal article" date="2014" name="Int. J. Syst. Evol. Microbiol.">
        <title>Complete genome sequence of Corynebacterium casei LMG S-19264T (=DSM 44701T), isolated from a smear-ripened cheese.</title>
        <authorList>
            <consortium name="US DOE Joint Genome Institute (JGI-PGF)"/>
            <person name="Walter F."/>
            <person name="Albersmeier A."/>
            <person name="Kalinowski J."/>
            <person name="Ruckert C."/>
        </authorList>
    </citation>
    <scope>NUCLEOTIDE SEQUENCE [LARGE SCALE GENOMIC DNA]</scope>
    <source>
        <strain evidence="3 4">CGMCC 1.12976</strain>
    </source>
</reference>
<dbReference type="EMBL" id="BMGP01000004">
    <property type="protein sequence ID" value="GGF28550.1"/>
    <property type="molecule type" value="Genomic_DNA"/>
</dbReference>
<dbReference type="SUPFAM" id="SSF50129">
    <property type="entry name" value="GroES-like"/>
    <property type="match status" value="1"/>
</dbReference>
<dbReference type="GO" id="GO:0016651">
    <property type="term" value="F:oxidoreductase activity, acting on NAD(P)H"/>
    <property type="evidence" value="ECO:0007669"/>
    <property type="project" value="InterPro"/>
</dbReference>
<feature type="compositionally biased region" description="Polar residues" evidence="1">
    <location>
        <begin position="195"/>
        <end position="207"/>
    </location>
</feature>